<name>A0A0L0EZ64_9EUKA</name>
<evidence type="ECO:0000313" key="2">
    <source>
        <dbReference type="EMBL" id="KNC69790.1"/>
    </source>
</evidence>
<dbReference type="PROSITE" id="PS50146">
    <property type="entry name" value="DAGK"/>
    <property type="match status" value="1"/>
</dbReference>
<reference evidence="2 3" key="1">
    <citation type="submission" date="2011-02" db="EMBL/GenBank/DDBJ databases">
        <title>The Genome Sequence of Sphaeroforma arctica JP610.</title>
        <authorList>
            <consortium name="The Broad Institute Genome Sequencing Platform"/>
            <person name="Russ C."/>
            <person name="Cuomo C."/>
            <person name="Young S.K."/>
            <person name="Zeng Q."/>
            <person name="Gargeya S."/>
            <person name="Alvarado L."/>
            <person name="Berlin A."/>
            <person name="Chapman S.B."/>
            <person name="Chen Z."/>
            <person name="Freedman E."/>
            <person name="Gellesch M."/>
            <person name="Goldberg J."/>
            <person name="Griggs A."/>
            <person name="Gujja S."/>
            <person name="Heilman E."/>
            <person name="Heiman D."/>
            <person name="Howarth C."/>
            <person name="Mehta T."/>
            <person name="Neiman D."/>
            <person name="Pearson M."/>
            <person name="Roberts A."/>
            <person name="Saif S."/>
            <person name="Shea T."/>
            <person name="Shenoy N."/>
            <person name="Sisk P."/>
            <person name="Stolte C."/>
            <person name="Sykes S."/>
            <person name="White J."/>
            <person name="Yandava C."/>
            <person name="Burger G."/>
            <person name="Gray M.W."/>
            <person name="Holland P.W.H."/>
            <person name="King N."/>
            <person name="Lang F.B.F."/>
            <person name="Roger A.J."/>
            <person name="Ruiz-Trillo I."/>
            <person name="Haas B."/>
            <person name="Nusbaum C."/>
            <person name="Birren B."/>
        </authorList>
    </citation>
    <scope>NUCLEOTIDE SEQUENCE [LARGE SCALE GENOMIC DNA]</scope>
    <source>
        <strain evidence="2 3">JP610</strain>
    </source>
</reference>
<dbReference type="AlphaFoldDB" id="A0A0L0EZ64"/>
<dbReference type="InterPro" id="IPR001206">
    <property type="entry name" value="Diacylglycerol_kinase_cat_dom"/>
</dbReference>
<feature type="domain" description="DAGKc" evidence="1">
    <location>
        <begin position="1"/>
        <end position="29"/>
    </location>
</feature>
<dbReference type="GeneID" id="25918198"/>
<gene>
    <name evidence="2" type="ORF">SARC_17694</name>
</gene>
<protein>
    <recommendedName>
        <fullName evidence="1">DAGKc domain-containing protein</fullName>
    </recommendedName>
</protein>
<sequence>TGNDLARALGWGGGYVDEELSDVFRGLEV</sequence>
<feature type="non-terminal residue" evidence="2">
    <location>
        <position position="1"/>
    </location>
</feature>
<evidence type="ECO:0000313" key="3">
    <source>
        <dbReference type="Proteomes" id="UP000054560"/>
    </source>
</evidence>
<dbReference type="EMBL" id="KQ253307">
    <property type="protein sequence ID" value="KNC69790.1"/>
    <property type="molecule type" value="Genomic_DNA"/>
</dbReference>
<organism evidence="2 3">
    <name type="scientific">Sphaeroforma arctica JP610</name>
    <dbReference type="NCBI Taxonomy" id="667725"/>
    <lineage>
        <taxon>Eukaryota</taxon>
        <taxon>Ichthyosporea</taxon>
        <taxon>Ichthyophonida</taxon>
        <taxon>Sphaeroforma</taxon>
    </lineage>
</organism>
<keyword evidence="3" id="KW-1185">Reference proteome</keyword>
<dbReference type="RefSeq" id="XP_014143692.1">
    <property type="nucleotide sequence ID" value="XM_014288217.1"/>
</dbReference>
<dbReference type="GO" id="GO:0016301">
    <property type="term" value="F:kinase activity"/>
    <property type="evidence" value="ECO:0007669"/>
    <property type="project" value="InterPro"/>
</dbReference>
<proteinExistence type="predicted"/>
<evidence type="ECO:0000259" key="1">
    <source>
        <dbReference type="PROSITE" id="PS50146"/>
    </source>
</evidence>
<dbReference type="Proteomes" id="UP000054560">
    <property type="component" value="Unassembled WGS sequence"/>
</dbReference>
<accession>A0A0L0EZ64</accession>